<dbReference type="PANTHER" id="PTHR36351">
    <property type="entry name" value="EMBRYO SAC DEVELOPMENT ARREST 12"/>
    <property type="match status" value="1"/>
</dbReference>
<dbReference type="EMBL" id="CM035407">
    <property type="protein sequence ID" value="KAH7444180.1"/>
    <property type="molecule type" value="Genomic_DNA"/>
</dbReference>
<feature type="region of interest" description="Disordered" evidence="1">
    <location>
        <begin position="99"/>
        <end position="134"/>
    </location>
</feature>
<accession>A0A8T2V6Q5</accession>
<feature type="domain" description="DUF7138" evidence="2">
    <location>
        <begin position="7"/>
        <end position="85"/>
    </location>
</feature>
<sequence>MENFAAPYPLVFFDGEQEHYVGLVRIRPDFSVKRFQILISQRTGVPHSQLCTVFVCDKIIKGSKKKQRVPINASTNFSAIIDQHNPNVEKDSYFLVSMKRSRKERKGSRKRGPEHGMSNGWEPGNDRPAIEGTGHHRFNVGVDLAALNNASSYQLASNFVDSSRAMDSSTGRITLMNDSKPLLKHAWNRSEAKASMRTGGFSANDHVHFNSPRFAALRPEDQREINWKWEDVFPGVKPFEHWDSHVAFRPFHRVDADYFLPNHDSSFNGFFLDDADANGNAHLVDAYNYNQLMNTTSDASTHPPGQISEFPCFSGPKPSFFFQSTPHIPILGSENEGNEQRNGDFFFDGQSQVQLLSDGDWQKMPSVSADVLDMQDSGLFMNSCKKQETVRSLLYCQLCLECRKKQVTPIPFHWCVEDAVTDGFQGPSPAGPIGRQVKSLHVEAAA</sequence>
<dbReference type="AlphaFoldDB" id="A0A8T2V6Q5"/>
<reference evidence="3" key="1">
    <citation type="submission" date="2021-08" db="EMBL/GenBank/DDBJ databases">
        <title>WGS assembly of Ceratopteris richardii.</title>
        <authorList>
            <person name="Marchant D.B."/>
            <person name="Chen G."/>
            <person name="Jenkins J."/>
            <person name="Shu S."/>
            <person name="Leebens-Mack J."/>
            <person name="Grimwood J."/>
            <person name="Schmutz J."/>
            <person name="Soltis P."/>
            <person name="Soltis D."/>
            <person name="Chen Z.-H."/>
        </authorList>
    </citation>
    <scope>NUCLEOTIDE SEQUENCE</scope>
    <source>
        <strain evidence="3">Whitten #5841</strain>
        <tissue evidence="3">Leaf</tissue>
    </source>
</reference>
<comment type="caution">
    <text evidence="3">The sequence shown here is derived from an EMBL/GenBank/DDBJ whole genome shotgun (WGS) entry which is preliminary data.</text>
</comment>
<name>A0A8T2V6Q5_CERRI</name>
<keyword evidence="4" id="KW-1185">Reference proteome</keyword>
<dbReference type="PANTHER" id="PTHR36351:SF1">
    <property type="entry name" value="EMBRYO SAC DEVELOPMENT ARREST 12"/>
    <property type="match status" value="1"/>
</dbReference>
<gene>
    <name evidence="3" type="ORF">KP509_02G068600</name>
</gene>
<feature type="compositionally biased region" description="Basic residues" evidence="1">
    <location>
        <begin position="99"/>
        <end position="112"/>
    </location>
</feature>
<dbReference type="EMBL" id="CM035407">
    <property type="protein sequence ID" value="KAH7444181.1"/>
    <property type="molecule type" value="Genomic_DNA"/>
</dbReference>
<dbReference type="Proteomes" id="UP000825935">
    <property type="component" value="Chromosome 2"/>
</dbReference>
<evidence type="ECO:0000313" key="3">
    <source>
        <dbReference type="EMBL" id="KAH7444181.1"/>
    </source>
</evidence>
<proteinExistence type="predicted"/>
<dbReference type="InterPro" id="IPR055562">
    <property type="entry name" value="DUF7138"/>
</dbReference>
<protein>
    <recommendedName>
        <fullName evidence="2">DUF7138 domain-containing protein</fullName>
    </recommendedName>
</protein>
<evidence type="ECO:0000256" key="1">
    <source>
        <dbReference type="SAM" id="MobiDB-lite"/>
    </source>
</evidence>
<dbReference type="Pfam" id="PF23596">
    <property type="entry name" value="DUF7138"/>
    <property type="match status" value="1"/>
</dbReference>
<organism evidence="3 4">
    <name type="scientific">Ceratopteris richardii</name>
    <name type="common">Triangle waterfern</name>
    <dbReference type="NCBI Taxonomy" id="49495"/>
    <lineage>
        <taxon>Eukaryota</taxon>
        <taxon>Viridiplantae</taxon>
        <taxon>Streptophyta</taxon>
        <taxon>Embryophyta</taxon>
        <taxon>Tracheophyta</taxon>
        <taxon>Polypodiopsida</taxon>
        <taxon>Polypodiidae</taxon>
        <taxon>Polypodiales</taxon>
        <taxon>Pteridineae</taxon>
        <taxon>Pteridaceae</taxon>
        <taxon>Parkerioideae</taxon>
        <taxon>Ceratopteris</taxon>
    </lineage>
</organism>
<evidence type="ECO:0000313" key="4">
    <source>
        <dbReference type="Proteomes" id="UP000825935"/>
    </source>
</evidence>
<dbReference type="OrthoDB" id="778072at2759"/>
<evidence type="ECO:0000259" key="2">
    <source>
        <dbReference type="Pfam" id="PF23596"/>
    </source>
</evidence>